<dbReference type="NCBIfam" id="NF005559">
    <property type="entry name" value="PRK07231.1"/>
    <property type="match status" value="1"/>
</dbReference>
<reference evidence="4 5" key="1">
    <citation type="submission" date="2018-06" db="EMBL/GenBank/DDBJ databases">
        <title>Genomic Encyclopedia of Type Strains, Phase I: the one thousand microbial genomes (KMG-I) project.</title>
        <authorList>
            <person name="Kyrpides N."/>
        </authorList>
    </citation>
    <scope>NUCLEOTIDE SEQUENCE [LARGE SCALE GENOMIC DNA]</scope>
    <source>
        <strain evidence="4 5">DSM 19573</strain>
    </source>
</reference>
<dbReference type="Proteomes" id="UP000248132">
    <property type="component" value="Unassembled WGS sequence"/>
</dbReference>
<dbReference type="InterPro" id="IPR050259">
    <property type="entry name" value="SDR"/>
</dbReference>
<dbReference type="OrthoDB" id="1738245at2"/>
<sequence>MGKLKGKIAFITGGAAGNGRGIAESFLRQGAEVILADISDTVFTTADELGENVFAYQLDITKPHDVNNCVADAAAKLGRIDILVNNAGIARFSKFIDIEDKLRDLQFDVNIKGTWNCTKAILPHMINNKYGRIINMSSVTGPYAADPGEVAYATTKAAIIGFTKALAIETAQHNITVNAICPGYILTSMVRHSAGESNPVNPQAVIDAIAAGIPMKRLGTPGNIGDLAAFLASGEADYITGTDIIIDGGNGIPETNSMGLR</sequence>
<dbReference type="PANTHER" id="PTHR42879:SF2">
    <property type="entry name" value="3-OXOACYL-[ACYL-CARRIER-PROTEIN] REDUCTASE FABG"/>
    <property type="match status" value="1"/>
</dbReference>
<protein>
    <recommendedName>
        <fullName evidence="6">3-oxoacyl-[acyl-carrier protein] reductase</fullName>
    </recommendedName>
</protein>
<keyword evidence="3" id="KW-0753">Steroid metabolism</keyword>
<dbReference type="FunFam" id="3.40.50.720:FF:000084">
    <property type="entry name" value="Short-chain dehydrogenase reductase"/>
    <property type="match status" value="1"/>
</dbReference>
<keyword evidence="3" id="KW-0443">Lipid metabolism</keyword>
<evidence type="ECO:0000313" key="4">
    <source>
        <dbReference type="EMBL" id="PYG88745.1"/>
    </source>
</evidence>
<dbReference type="EMBL" id="QKMR01000005">
    <property type="protein sequence ID" value="PYG88745.1"/>
    <property type="molecule type" value="Genomic_DNA"/>
</dbReference>
<dbReference type="InterPro" id="IPR020904">
    <property type="entry name" value="Sc_DH/Rdtase_CS"/>
</dbReference>
<evidence type="ECO:0000256" key="3">
    <source>
        <dbReference type="ARBA" id="ARBA00023221"/>
    </source>
</evidence>
<proteinExistence type="inferred from homology"/>
<dbReference type="InterPro" id="IPR002347">
    <property type="entry name" value="SDR_fam"/>
</dbReference>
<dbReference type="AlphaFoldDB" id="A0A318XNZ4"/>
<comment type="similarity">
    <text evidence="1">Belongs to the short-chain dehydrogenases/reductases (SDR) family.</text>
</comment>
<gene>
    <name evidence="4" type="ORF">LY28_01099</name>
</gene>
<evidence type="ECO:0000256" key="2">
    <source>
        <dbReference type="ARBA" id="ARBA00023002"/>
    </source>
</evidence>
<evidence type="ECO:0008006" key="6">
    <source>
        <dbReference type="Google" id="ProtNLM"/>
    </source>
</evidence>
<keyword evidence="5" id="KW-1185">Reference proteome</keyword>
<dbReference type="Pfam" id="PF13561">
    <property type="entry name" value="adh_short_C2"/>
    <property type="match status" value="1"/>
</dbReference>
<dbReference type="GO" id="GO:0008206">
    <property type="term" value="P:bile acid metabolic process"/>
    <property type="evidence" value="ECO:0007669"/>
    <property type="project" value="UniProtKB-ARBA"/>
</dbReference>
<dbReference type="PANTHER" id="PTHR42879">
    <property type="entry name" value="3-OXOACYL-(ACYL-CARRIER-PROTEIN) REDUCTASE"/>
    <property type="match status" value="1"/>
</dbReference>
<accession>A0A318XNZ4</accession>
<evidence type="ECO:0000256" key="1">
    <source>
        <dbReference type="ARBA" id="ARBA00006484"/>
    </source>
</evidence>
<name>A0A318XNZ4_9FIRM</name>
<dbReference type="InterPro" id="IPR036291">
    <property type="entry name" value="NAD(P)-bd_dom_sf"/>
</dbReference>
<keyword evidence="2" id="KW-0560">Oxidoreductase</keyword>
<dbReference type="PROSITE" id="PS00061">
    <property type="entry name" value="ADH_SHORT"/>
    <property type="match status" value="1"/>
</dbReference>
<dbReference type="SUPFAM" id="SSF51735">
    <property type="entry name" value="NAD(P)-binding Rossmann-fold domains"/>
    <property type="match status" value="1"/>
</dbReference>
<organism evidence="4 5">
    <name type="scientific">Ruminiclostridium sufflavum DSM 19573</name>
    <dbReference type="NCBI Taxonomy" id="1121337"/>
    <lineage>
        <taxon>Bacteria</taxon>
        <taxon>Bacillati</taxon>
        <taxon>Bacillota</taxon>
        <taxon>Clostridia</taxon>
        <taxon>Eubacteriales</taxon>
        <taxon>Oscillospiraceae</taxon>
        <taxon>Ruminiclostridium</taxon>
    </lineage>
</organism>
<dbReference type="PRINTS" id="PR00081">
    <property type="entry name" value="GDHRDH"/>
</dbReference>
<evidence type="ECO:0000313" key="5">
    <source>
        <dbReference type="Proteomes" id="UP000248132"/>
    </source>
</evidence>
<dbReference type="Gene3D" id="3.40.50.720">
    <property type="entry name" value="NAD(P)-binding Rossmann-like Domain"/>
    <property type="match status" value="1"/>
</dbReference>
<comment type="caution">
    <text evidence="4">The sequence shown here is derived from an EMBL/GenBank/DDBJ whole genome shotgun (WGS) entry which is preliminary data.</text>
</comment>
<dbReference type="GO" id="GO:0016491">
    <property type="term" value="F:oxidoreductase activity"/>
    <property type="evidence" value="ECO:0007669"/>
    <property type="project" value="UniProtKB-KW"/>
</dbReference>
<dbReference type="RefSeq" id="WP_110461168.1">
    <property type="nucleotide sequence ID" value="NZ_QKMR01000005.1"/>
</dbReference>
<dbReference type="PRINTS" id="PR00080">
    <property type="entry name" value="SDRFAMILY"/>
</dbReference>